<sequence>MAVLSLLLVWYNFQGIQQLAANWRASARKGFYLAYWLFFVGFLGLFGYAFYVRFTTDHTTPFIQWVINAFLTLLVTQLCFALVLLAEDVVRLKIALFRWLRSPWQAPAERPESPMPGRRKFISQLALLVAALPFTSFVYGIVRGKYKYTLHRQVLYFNDLPPQFDGFTITQLSDIHSGSFTDPQAVQEGIQLAIEQQSDLFVFTGDLVNDQASEIEPYMKAFAQIKAPFGQYAILGNHDYGMYAEWNSREEEQANLEQLKQNIGRMGWGLLLDEHIALEKDGATIHLLGVENWGRGFIEKGDLDKALQGVASDSFKILLSHDPSHWTEVVRHHPAHIHLTLCGHTHGMQVGIETPLVKWSPVQYRYRYWAGLAQELGKMLYVNRGFGFIGFSGRVGIWPEISVLELRRRV</sequence>
<dbReference type="InterPro" id="IPR029052">
    <property type="entry name" value="Metallo-depent_PP-like"/>
</dbReference>
<feature type="transmembrane region" description="Helical" evidence="3">
    <location>
        <begin position="121"/>
        <end position="142"/>
    </location>
</feature>
<evidence type="ECO:0000259" key="4">
    <source>
        <dbReference type="Pfam" id="PF00149"/>
    </source>
</evidence>
<accession>M7NQ25</accession>
<evidence type="ECO:0000256" key="1">
    <source>
        <dbReference type="ARBA" id="ARBA00022723"/>
    </source>
</evidence>
<dbReference type="GO" id="GO:0008758">
    <property type="term" value="F:UDP-2,3-diacylglucosamine hydrolase activity"/>
    <property type="evidence" value="ECO:0007669"/>
    <property type="project" value="TreeGrafter"/>
</dbReference>
<dbReference type="InterPro" id="IPR004843">
    <property type="entry name" value="Calcineurin-like_PHP"/>
</dbReference>
<dbReference type="SUPFAM" id="SSF56300">
    <property type="entry name" value="Metallo-dependent phosphatases"/>
    <property type="match status" value="1"/>
</dbReference>
<reference evidence="5 6" key="1">
    <citation type="journal article" date="2013" name="Genome Announc.">
        <title>Draft Genome Sequence of Cesiribacter andamanensis Strain AMV16T, Isolated from a Soil Sample from a Mud Volcano in the Andaman Islands, India.</title>
        <authorList>
            <person name="Shivaji S."/>
            <person name="Ara S."/>
            <person name="Begum Z."/>
            <person name="Srinivas T.N."/>
            <person name="Singh A."/>
            <person name="Kumar Pinnaka A."/>
        </authorList>
    </citation>
    <scope>NUCLEOTIDE SEQUENCE [LARGE SCALE GENOMIC DNA]</scope>
    <source>
        <strain evidence="5 6">AMV16</strain>
    </source>
</reference>
<keyword evidence="3" id="KW-0472">Membrane</keyword>
<keyword evidence="6" id="KW-1185">Reference proteome</keyword>
<dbReference type="GO" id="GO:0016020">
    <property type="term" value="C:membrane"/>
    <property type="evidence" value="ECO:0007669"/>
    <property type="project" value="GOC"/>
</dbReference>
<organism evidence="5 6">
    <name type="scientific">Cesiribacter andamanensis AMV16</name>
    <dbReference type="NCBI Taxonomy" id="1279009"/>
    <lineage>
        <taxon>Bacteria</taxon>
        <taxon>Pseudomonadati</taxon>
        <taxon>Bacteroidota</taxon>
        <taxon>Cytophagia</taxon>
        <taxon>Cytophagales</taxon>
        <taxon>Cesiribacteraceae</taxon>
        <taxon>Cesiribacter</taxon>
    </lineage>
</organism>
<dbReference type="Pfam" id="PF00149">
    <property type="entry name" value="Metallophos"/>
    <property type="match status" value="1"/>
</dbReference>
<proteinExistence type="predicted"/>
<dbReference type="AlphaFoldDB" id="M7NQ25"/>
<keyword evidence="2" id="KW-0378">Hydrolase</keyword>
<feature type="transmembrane region" description="Helical" evidence="3">
    <location>
        <begin position="31"/>
        <end position="51"/>
    </location>
</feature>
<feature type="transmembrane region" description="Helical" evidence="3">
    <location>
        <begin position="63"/>
        <end position="86"/>
    </location>
</feature>
<evidence type="ECO:0000256" key="3">
    <source>
        <dbReference type="SAM" id="Phobius"/>
    </source>
</evidence>
<dbReference type="Gene3D" id="3.60.21.10">
    <property type="match status" value="1"/>
</dbReference>
<evidence type="ECO:0000256" key="2">
    <source>
        <dbReference type="ARBA" id="ARBA00022801"/>
    </source>
</evidence>
<keyword evidence="3" id="KW-0812">Transmembrane</keyword>
<dbReference type="Proteomes" id="UP000011910">
    <property type="component" value="Unassembled WGS sequence"/>
</dbReference>
<feature type="domain" description="Calcineurin-like phosphoesterase" evidence="4">
    <location>
        <begin position="168"/>
        <end position="347"/>
    </location>
</feature>
<dbReference type="EMBL" id="AODQ01000226">
    <property type="protein sequence ID" value="EMR00634.1"/>
    <property type="molecule type" value="Genomic_DNA"/>
</dbReference>
<gene>
    <name evidence="5" type="ORF">ADICEAN_04246</name>
</gene>
<evidence type="ECO:0000313" key="6">
    <source>
        <dbReference type="Proteomes" id="UP000011910"/>
    </source>
</evidence>
<dbReference type="eggNOG" id="COG1408">
    <property type="taxonomic scope" value="Bacteria"/>
</dbReference>
<dbReference type="PANTHER" id="PTHR31302:SF31">
    <property type="entry name" value="PHOSPHODIESTERASE YAEI"/>
    <property type="match status" value="1"/>
</dbReference>
<evidence type="ECO:0000313" key="5">
    <source>
        <dbReference type="EMBL" id="EMR00634.1"/>
    </source>
</evidence>
<name>M7NQ25_9BACT</name>
<dbReference type="PATRIC" id="fig|1279009.4.peg.4265"/>
<dbReference type="PANTHER" id="PTHR31302">
    <property type="entry name" value="TRANSMEMBRANE PROTEIN WITH METALLOPHOSPHOESTERASE DOMAIN-RELATED"/>
    <property type="match status" value="1"/>
</dbReference>
<keyword evidence="3" id="KW-1133">Transmembrane helix</keyword>
<dbReference type="GO" id="GO:0046872">
    <property type="term" value="F:metal ion binding"/>
    <property type="evidence" value="ECO:0007669"/>
    <property type="project" value="UniProtKB-KW"/>
</dbReference>
<dbReference type="CDD" id="cd07385">
    <property type="entry name" value="MPP_YkuE_C"/>
    <property type="match status" value="1"/>
</dbReference>
<keyword evidence="1" id="KW-0479">Metal-binding</keyword>
<protein>
    <submittedName>
        <fullName evidence="5">Phosphodiesterase YaeI</fullName>
    </submittedName>
</protein>
<comment type="caution">
    <text evidence="5">The sequence shown here is derived from an EMBL/GenBank/DDBJ whole genome shotgun (WGS) entry which is preliminary data.</text>
</comment>
<dbReference type="InterPro" id="IPR051158">
    <property type="entry name" value="Metallophosphoesterase_sf"/>
</dbReference>
<dbReference type="GO" id="GO:0009245">
    <property type="term" value="P:lipid A biosynthetic process"/>
    <property type="evidence" value="ECO:0007669"/>
    <property type="project" value="TreeGrafter"/>
</dbReference>